<comment type="caution">
    <text evidence="2">The sequence shown here is derived from an EMBL/GenBank/DDBJ whole genome shotgun (WGS) entry which is preliminary data.</text>
</comment>
<sequence>MSNTQITNRCRHLFVDGRQCGSKAMRKENFCYFHHTTRLPAPNAKRPGTLVGSTFEIPLPENREAIQYTIGEILRRLASDNIDFKQASLMLYGLSLASNNLPRESKTAPKPAAEPALQLPPEILDEPVLEVVIDPEVGVLAPSDEPLVPGQKLISPAQGRIEAEEARKRAAQKEAERLYAAADAAQAAKPPIVPRPPGVVTPELLRLRTLYPKMNFK</sequence>
<gene>
    <name evidence="2" type="ORF">HDF17_002499</name>
</gene>
<keyword evidence="1" id="KW-0175">Coiled coil</keyword>
<evidence type="ECO:0000256" key="1">
    <source>
        <dbReference type="SAM" id="Coils"/>
    </source>
</evidence>
<evidence type="ECO:0000313" key="2">
    <source>
        <dbReference type="EMBL" id="NYF80179.1"/>
    </source>
</evidence>
<dbReference type="RefSeq" id="WP_179491389.1">
    <property type="nucleotide sequence ID" value="NZ_JACCCW010000002.1"/>
</dbReference>
<evidence type="ECO:0000313" key="3">
    <source>
        <dbReference type="Proteomes" id="UP000589520"/>
    </source>
</evidence>
<dbReference type="AlphaFoldDB" id="A0A7Y9PHU4"/>
<protein>
    <submittedName>
        <fullName evidence="2">Uncharacterized protein</fullName>
    </submittedName>
</protein>
<dbReference type="EMBL" id="JACCCW010000002">
    <property type="protein sequence ID" value="NYF80179.1"/>
    <property type="molecule type" value="Genomic_DNA"/>
</dbReference>
<keyword evidence="3" id="KW-1185">Reference proteome</keyword>
<proteinExistence type="predicted"/>
<feature type="coiled-coil region" evidence="1">
    <location>
        <begin position="161"/>
        <end position="188"/>
    </location>
</feature>
<name>A0A7Y9PHU4_9BACT</name>
<dbReference type="Proteomes" id="UP000589520">
    <property type="component" value="Unassembled WGS sequence"/>
</dbReference>
<organism evidence="2 3">
    <name type="scientific">Granulicella arctica</name>
    <dbReference type="NCBI Taxonomy" id="940613"/>
    <lineage>
        <taxon>Bacteria</taxon>
        <taxon>Pseudomonadati</taxon>
        <taxon>Acidobacteriota</taxon>
        <taxon>Terriglobia</taxon>
        <taxon>Terriglobales</taxon>
        <taxon>Acidobacteriaceae</taxon>
        <taxon>Granulicella</taxon>
    </lineage>
</organism>
<accession>A0A7Y9PHU4</accession>
<reference evidence="2 3" key="1">
    <citation type="submission" date="2020-07" db="EMBL/GenBank/DDBJ databases">
        <title>Genomic Encyclopedia of Type Strains, Phase IV (KMG-V): Genome sequencing to study the core and pangenomes of soil and plant-associated prokaryotes.</title>
        <authorList>
            <person name="Whitman W."/>
        </authorList>
    </citation>
    <scope>NUCLEOTIDE SEQUENCE [LARGE SCALE GENOMIC DNA]</scope>
    <source>
        <strain evidence="2 3">X4EP2</strain>
    </source>
</reference>